<accession>A0A1G9XJF2</accession>
<evidence type="ECO:0000313" key="1">
    <source>
        <dbReference type="EMBL" id="SDM96651.1"/>
    </source>
</evidence>
<dbReference type="RefSeq" id="WP_176801485.1">
    <property type="nucleotide sequence ID" value="NZ_FNGV01000018.1"/>
</dbReference>
<sequence length="56" mass="6506">MAIFLIILLFLAIINSVLFILNHNQVQGVDQNENQKLNTALSEIYRKRFTSSKKKK</sequence>
<proteinExistence type="predicted"/>
<reference evidence="1 2" key="1">
    <citation type="submission" date="2016-10" db="EMBL/GenBank/DDBJ databases">
        <authorList>
            <person name="de Groot N.N."/>
        </authorList>
    </citation>
    <scope>NUCLEOTIDE SEQUENCE [LARGE SCALE GENOMIC DNA]</scope>
    <source>
        <strain evidence="1 2">DSM 19886</strain>
    </source>
</reference>
<evidence type="ECO:0000313" key="2">
    <source>
        <dbReference type="Proteomes" id="UP000199440"/>
    </source>
</evidence>
<dbReference type="Proteomes" id="UP000199440">
    <property type="component" value="Unassembled WGS sequence"/>
</dbReference>
<keyword evidence="2" id="KW-1185">Reference proteome</keyword>
<dbReference type="AlphaFoldDB" id="A0A1G9XJF2"/>
<name>A0A1G9XJF2_9FLAO</name>
<organism evidence="1 2">
    <name type="scientific">Kriegella aquimaris</name>
    <dbReference type="NCBI Taxonomy" id="192904"/>
    <lineage>
        <taxon>Bacteria</taxon>
        <taxon>Pseudomonadati</taxon>
        <taxon>Bacteroidota</taxon>
        <taxon>Flavobacteriia</taxon>
        <taxon>Flavobacteriales</taxon>
        <taxon>Flavobacteriaceae</taxon>
        <taxon>Kriegella</taxon>
    </lineage>
</organism>
<protein>
    <submittedName>
        <fullName evidence="1">Uncharacterized protein</fullName>
    </submittedName>
</protein>
<gene>
    <name evidence="1" type="ORF">SAMN04488514_11833</name>
</gene>
<dbReference type="EMBL" id="FNGV01000018">
    <property type="protein sequence ID" value="SDM96651.1"/>
    <property type="molecule type" value="Genomic_DNA"/>
</dbReference>